<feature type="region of interest" description="Disordered" evidence="1">
    <location>
        <begin position="57"/>
        <end position="110"/>
    </location>
</feature>
<reference evidence="2 3" key="1">
    <citation type="submission" date="2015-08" db="EMBL/GenBank/DDBJ databases">
        <title>Next Generation Sequencing and Analysis of the Genome of Puccinia sorghi L Schw, the Causal Agent of Maize Common Rust.</title>
        <authorList>
            <person name="Rochi L."/>
            <person name="Burguener G."/>
            <person name="Darino M."/>
            <person name="Turjanski A."/>
            <person name="Kreff E."/>
            <person name="Dieguez M.J."/>
            <person name="Sacco F."/>
        </authorList>
    </citation>
    <scope>NUCLEOTIDE SEQUENCE [LARGE SCALE GENOMIC DNA]</scope>
    <source>
        <strain evidence="2 3">RO10H11247</strain>
    </source>
</reference>
<evidence type="ECO:0000313" key="3">
    <source>
        <dbReference type="Proteomes" id="UP000037035"/>
    </source>
</evidence>
<organism evidence="2 3">
    <name type="scientific">Puccinia sorghi</name>
    <dbReference type="NCBI Taxonomy" id="27349"/>
    <lineage>
        <taxon>Eukaryota</taxon>
        <taxon>Fungi</taxon>
        <taxon>Dikarya</taxon>
        <taxon>Basidiomycota</taxon>
        <taxon>Pucciniomycotina</taxon>
        <taxon>Pucciniomycetes</taxon>
        <taxon>Pucciniales</taxon>
        <taxon>Pucciniaceae</taxon>
        <taxon>Puccinia</taxon>
    </lineage>
</organism>
<dbReference type="OrthoDB" id="10682236at2759"/>
<gene>
    <name evidence="2" type="ORF">VP01_1375g3</name>
</gene>
<evidence type="ECO:0000256" key="1">
    <source>
        <dbReference type="SAM" id="MobiDB-lite"/>
    </source>
</evidence>
<dbReference type="Proteomes" id="UP000037035">
    <property type="component" value="Unassembled WGS sequence"/>
</dbReference>
<keyword evidence="3" id="KW-1185">Reference proteome</keyword>
<evidence type="ECO:0000313" key="2">
    <source>
        <dbReference type="EMBL" id="KNZ61639.1"/>
    </source>
</evidence>
<name>A0A0L6VLQ9_9BASI</name>
<comment type="caution">
    <text evidence="2">The sequence shown here is derived from an EMBL/GenBank/DDBJ whole genome shotgun (WGS) entry which is preliminary data.</text>
</comment>
<dbReference type="VEuPathDB" id="FungiDB:VP01_1375g3"/>
<dbReference type="EMBL" id="LAVV01004176">
    <property type="protein sequence ID" value="KNZ61639.1"/>
    <property type="molecule type" value="Genomic_DNA"/>
</dbReference>
<protein>
    <submittedName>
        <fullName evidence="2">Uncharacterized protein</fullName>
    </submittedName>
</protein>
<sequence>MKLTDEQAAEAPAIVKRWLQGKCREITQYKNSDARAYKTAKQSTLVKQQFTRWRKKELAHGLDQMMSKTGQQSHPTPGPSNTSAPAKKRGRSPNNPGAPVVSGGGSMNVD</sequence>
<dbReference type="AlphaFoldDB" id="A0A0L6VLQ9"/>
<proteinExistence type="predicted"/>
<accession>A0A0L6VLQ9</accession>
<feature type="compositionally biased region" description="Polar residues" evidence="1">
    <location>
        <begin position="66"/>
        <end position="84"/>
    </location>
</feature>